<keyword evidence="2" id="KW-0808">Transferase</keyword>
<organism evidence="2 3">
    <name type="scientific">Candidatus Falkowbacteria bacterium CG10_big_fil_rev_8_21_14_0_10_37_18</name>
    <dbReference type="NCBI Taxonomy" id="1974562"/>
    <lineage>
        <taxon>Bacteria</taxon>
        <taxon>Candidatus Falkowiibacteriota</taxon>
    </lineage>
</organism>
<dbReference type="Pfam" id="PF00535">
    <property type="entry name" value="Glycos_transf_2"/>
    <property type="match status" value="1"/>
</dbReference>
<comment type="caution">
    <text evidence="2">The sequence shown here is derived from an EMBL/GenBank/DDBJ whole genome shotgun (WGS) entry which is preliminary data.</text>
</comment>
<sequence>MGALSVIIPVYNEKNTIQEIINQVEQVNLVNDYNKEIVVVDDGSTDGTKDILSSLSGIKLIFHERNSGKGAAIRTGIKECTGDYIIIQDADLEYNPEDFNLLLSKAINENLPVVYGSRSSKKQHNRYSHLSFYLGGLFLTKLTNFLYGQNLTDEATCYKLFKADLLKSLPLRCQRFEFCPEVTARVAKKGIQISEEGISYQPRHKDEGKKIN</sequence>
<dbReference type="CDD" id="cd04179">
    <property type="entry name" value="DPM_DPG-synthase_like"/>
    <property type="match status" value="1"/>
</dbReference>
<dbReference type="InterPro" id="IPR001173">
    <property type="entry name" value="Glyco_trans_2-like"/>
</dbReference>
<dbReference type="Gene3D" id="3.90.550.10">
    <property type="entry name" value="Spore Coat Polysaccharide Biosynthesis Protein SpsA, Chain A"/>
    <property type="match status" value="1"/>
</dbReference>
<protein>
    <submittedName>
        <fullName evidence="2">Glycosyl transferase</fullName>
    </submittedName>
</protein>
<name>A0A2H0V9L6_9BACT</name>
<dbReference type="GO" id="GO:0016740">
    <property type="term" value="F:transferase activity"/>
    <property type="evidence" value="ECO:0007669"/>
    <property type="project" value="UniProtKB-KW"/>
</dbReference>
<dbReference type="SUPFAM" id="SSF53448">
    <property type="entry name" value="Nucleotide-diphospho-sugar transferases"/>
    <property type="match status" value="1"/>
</dbReference>
<dbReference type="AlphaFoldDB" id="A0A2H0V9L6"/>
<dbReference type="InterPro" id="IPR050256">
    <property type="entry name" value="Glycosyltransferase_2"/>
</dbReference>
<dbReference type="PANTHER" id="PTHR48090">
    <property type="entry name" value="UNDECAPRENYL-PHOSPHATE 4-DEOXY-4-FORMAMIDO-L-ARABINOSE TRANSFERASE-RELATED"/>
    <property type="match status" value="1"/>
</dbReference>
<proteinExistence type="predicted"/>
<dbReference type="InterPro" id="IPR029044">
    <property type="entry name" value="Nucleotide-diphossugar_trans"/>
</dbReference>
<evidence type="ECO:0000313" key="3">
    <source>
        <dbReference type="Proteomes" id="UP000229972"/>
    </source>
</evidence>
<dbReference type="PANTHER" id="PTHR48090:SF7">
    <property type="entry name" value="RFBJ PROTEIN"/>
    <property type="match status" value="1"/>
</dbReference>
<feature type="domain" description="Glycosyltransferase 2-like" evidence="1">
    <location>
        <begin position="5"/>
        <end position="167"/>
    </location>
</feature>
<accession>A0A2H0V9L6</accession>
<evidence type="ECO:0000259" key="1">
    <source>
        <dbReference type="Pfam" id="PF00535"/>
    </source>
</evidence>
<dbReference type="Proteomes" id="UP000229972">
    <property type="component" value="Unassembled WGS sequence"/>
</dbReference>
<dbReference type="EMBL" id="PFAL01000010">
    <property type="protein sequence ID" value="PIR95753.1"/>
    <property type="molecule type" value="Genomic_DNA"/>
</dbReference>
<reference evidence="3" key="1">
    <citation type="submission" date="2017-09" db="EMBL/GenBank/DDBJ databases">
        <title>Depth-based differentiation of microbial function through sediment-hosted aquifers and enrichment of novel symbionts in the deep terrestrial subsurface.</title>
        <authorList>
            <person name="Probst A.J."/>
            <person name="Ladd B."/>
            <person name="Jarett J.K."/>
            <person name="Geller-Mcgrath D.E."/>
            <person name="Sieber C.M.K."/>
            <person name="Emerson J.B."/>
            <person name="Anantharaman K."/>
            <person name="Thomas B.C."/>
            <person name="Malmstrom R."/>
            <person name="Stieglmeier M."/>
            <person name="Klingl A."/>
            <person name="Woyke T."/>
            <person name="Ryan C.M."/>
            <person name="Banfield J.F."/>
        </authorList>
    </citation>
    <scope>NUCLEOTIDE SEQUENCE [LARGE SCALE GENOMIC DNA]</scope>
</reference>
<evidence type="ECO:0000313" key="2">
    <source>
        <dbReference type="EMBL" id="PIR95753.1"/>
    </source>
</evidence>
<gene>
    <name evidence="2" type="ORF">COT93_00745</name>
</gene>